<sequence length="643" mass="71669">MKIFNKLFERSLLLRLGIAMAAITLLGVIGMASSIIIAGITQGSAETINVAGSLRMQSYRMSSLVLIAQRNDSAENWRNVENAIQRFESTLQKPKLRMISVSESQDNLSPNASYQDIMLDWQSSIKPRIQAFAPNSHSVTFAETSKRDTELVNEINDFVVKIDNLVQQLTLQAENRIVMLSTILGISLFSTLIVVFATMYVMYTDVFTPLRDLLSCAEHAGKGDLSVRSQHTGEDELGRLGEAFNAMAEDLSKMYQNLESRVAEKTADLERSNRSLELLYHSISRLYDAPIAKDSYVALLNDIEHLLGVGHGITCLIENENDQAAVLASTLEPGKGNINICTLTNCAKCLETTMLHVRHLGEHQERQILAIPLHDLEKQYGIMQLEIPNNKPLEPWQTTLLEALSRHIGIAIGTGKRSEQNRRLSLLEERGSIARELHDSLAQSLSYMKIQVSRLQTIMSKHNGAEDANQVLSELREGLNSAYRELRELLTTFRLKIEGDGLIPTLEKTTLEFTKRAGIPIQFDASLNGWHLSANEEIHIMQIVREALANITHHAKAQHAWVSITHIADNTISVNIEDDGVGISTKRADTHHYGTSIMQERARSLGGTLKIDQREGGGTHVNLSFRSGNRFIPIQPLQDNLAT</sequence>
<evidence type="ECO:0000256" key="9">
    <source>
        <dbReference type="ARBA" id="ARBA00022777"/>
    </source>
</evidence>
<keyword evidence="11 16" id="KW-1133">Transmembrane helix</keyword>
<accession>A0A4R3XYB7</accession>
<feature type="transmembrane region" description="Helical" evidence="16">
    <location>
        <begin position="12"/>
        <end position="29"/>
    </location>
</feature>
<comment type="caution">
    <text evidence="19">The sequence shown here is derived from an EMBL/GenBank/DDBJ whole genome shotgun (WGS) entry which is preliminary data.</text>
</comment>
<dbReference type="Proteomes" id="UP000295367">
    <property type="component" value="Unassembled WGS sequence"/>
</dbReference>
<dbReference type="RefSeq" id="WP_124947139.1">
    <property type="nucleotide sequence ID" value="NZ_BHVT01000065.1"/>
</dbReference>
<keyword evidence="9 14" id="KW-0418">Kinase</keyword>
<dbReference type="InterPro" id="IPR003594">
    <property type="entry name" value="HATPase_dom"/>
</dbReference>
<keyword evidence="8 14" id="KW-0547">Nucleotide-binding</keyword>
<evidence type="ECO:0000256" key="1">
    <source>
        <dbReference type="ARBA" id="ARBA00000085"/>
    </source>
</evidence>
<dbReference type="PROSITE" id="PS50885">
    <property type="entry name" value="HAMP"/>
    <property type="match status" value="1"/>
</dbReference>
<keyword evidence="4 14" id="KW-0997">Cell inner membrane</keyword>
<dbReference type="InterPro" id="IPR003660">
    <property type="entry name" value="HAMP_dom"/>
</dbReference>
<keyword evidence="20" id="KW-1185">Reference proteome</keyword>
<dbReference type="InterPro" id="IPR011712">
    <property type="entry name" value="Sig_transdc_His_kin_sub3_dim/P"/>
</dbReference>
<keyword evidence="13 14" id="KW-0472">Membrane</keyword>
<feature type="domain" description="Histidine kinase" evidence="17">
    <location>
        <begin position="432"/>
        <end position="629"/>
    </location>
</feature>
<keyword evidence="7 16" id="KW-0812">Transmembrane</keyword>
<dbReference type="Pfam" id="PF13675">
    <property type="entry name" value="PilJ"/>
    <property type="match status" value="1"/>
</dbReference>
<feature type="coiled-coil region" evidence="15">
    <location>
        <begin position="465"/>
        <end position="492"/>
    </location>
</feature>
<evidence type="ECO:0000256" key="8">
    <source>
        <dbReference type="ARBA" id="ARBA00022741"/>
    </source>
</evidence>
<dbReference type="Gene3D" id="1.20.120.960">
    <property type="entry name" value="Histidine kinase NarX, sensor domain"/>
    <property type="match status" value="1"/>
</dbReference>
<evidence type="ECO:0000256" key="14">
    <source>
        <dbReference type="PIRNR" id="PIRNR003167"/>
    </source>
</evidence>
<feature type="domain" description="HAMP" evidence="18">
    <location>
        <begin position="204"/>
        <end position="256"/>
    </location>
</feature>
<dbReference type="PANTHER" id="PTHR24421">
    <property type="entry name" value="NITRATE/NITRITE SENSOR PROTEIN NARX-RELATED"/>
    <property type="match status" value="1"/>
</dbReference>
<evidence type="ECO:0000256" key="3">
    <source>
        <dbReference type="ARBA" id="ARBA00022475"/>
    </source>
</evidence>
<organism evidence="19 20">
    <name type="scientific">Sulfurirhabdus autotrophica</name>
    <dbReference type="NCBI Taxonomy" id="1706046"/>
    <lineage>
        <taxon>Bacteria</taxon>
        <taxon>Pseudomonadati</taxon>
        <taxon>Pseudomonadota</taxon>
        <taxon>Betaproteobacteria</taxon>
        <taxon>Nitrosomonadales</taxon>
        <taxon>Sulfuricellaceae</taxon>
        <taxon>Sulfurirhabdus</taxon>
    </lineage>
</organism>
<evidence type="ECO:0000259" key="17">
    <source>
        <dbReference type="PROSITE" id="PS50109"/>
    </source>
</evidence>
<dbReference type="CDD" id="cd06225">
    <property type="entry name" value="HAMP"/>
    <property type="match status" value="1"/>
</dbReference>
<evidence type="ECO:0000256" key="16">
    <source>
        <dbReference type="SAM" id="Phobius"/>
    </source>
</evidence>
<evidence type="ECO:0000256" key="5">
    <source>
        <dbReference type="ARBA" id="ARBA00022553"/>
    </source>
</evidence>
<dbReference type="PROSITE" id="PS50109">
    <property type="entry name" value="HIS_KIN"/>
    <property type="match status" value="1"/>
</dbReference>
<evidence type="ECO:0000256" key="7">
    <source>
        <dbReference type="ARBA" id="ARBA00022692"/>
    </source>
</evidence>
<keyword evidence="10 14" id="KW-0067">ATP-binding</keyword>
<dbReference type="GO" id="GO:0046983">
    <property type="term" value="F:protein dimerization activity"/>
    <property type="evidence" value="ECO:0007669"/>
    <property type="project" value="UniProtKB-UniRule"/>
</dbReference>
<keyword evidence="15" id="KW-0175">Coiled coil</keyword>
<evidence type="ECO:0000256" key="6">
    <source>
        <dbReference type="ARBA" id="ARBA00022679"/>
    </source>
</evidence>
<dbReference type="InterPro" id="IPR042295">
    <property type="entry name" value="NarX-like_N_sf"/>
</dbReference>
<dbReference type="InterPro" id="IPR050482">
    <property type="entry name" value="Sensor_HK_TwoCompSys"/>
</dbReference>
<evidence type="ECO:0000313" key="20">
    <source>
        <dbReference type="Proteomes" id="UP000295367"/>
    </source>
</evidence>
<evidence type="ECO:0000256" key="10">
    <source>
        <dbReference type="ARBA" id="ARBA00022840"/>
    </source>
</evidence>
<dbReference type="Pfam" id="PF07730">
    <property type="entry name" value="HisKA_3"/>
    <property type="match status" value="1"/>
</dbReference>
<comment type="catalytic activity">
    <reaction evidence="1 14">
        <text>ATP + protein L-histidine = ADP + protein N-phospho-L-histidine.</text>
        <dbReference type="EC" id="2.7.13.3"/>
    </reaction>
</comment>
<name>A0A4R3XYB7_9PROT</name>
<dbReference type="Pfam" id="PF00672">
    <property type="entry name" value="HAMP"/>
    <property type="match status" value="1"/>
</dbReference>
<dbReference type="AlphaFoldDB" id="A0A4R3XYB7"/>
<dbReference type="EC" id="2.7.13.3" evidence="14"/>
<dbReference type="CDD" id="cd19408">
    <property type="entry name" value="NarX_NarQ_sensor"/>
    <property type="match status" value="1"/>
</dbReference>
<dbReference type="Gene3D" id="3.30.565.10">
    <property type="entry name" value="Histidine kinase-like ATPase, C-terminal domain"/>
    <property type="match status" value="1"/>
</dbReference>
<evidence type="ECO:0000256" key="15">
    <source>
        <dbReference type="SAM" id="Coils"/>
    </source>
</evidence>
<dbReference type="InterPro" id="IPR029095">
    <property type="entry name" value="NarX-like_N"/>
</dbReference>
<comment type="subcellular location">
    <subcellularLocation>
        <location evidence="2">Cell inner membrane</location>
        <topology evidence="2">Multi-pass membrane protein</topology>
    </subcellularLocation>
</comment>
<evidence type="ECO:0000256" key="4">
    <source>
        <dbReference type="ARBA" id="ARBA00022519"/>
    </source>
</evidence>
<evidence type="ECO:0000256" key="11">
    <source>
        <dbReference type="ARBA" id="ARBA00022989"/>
    </source>
</evidence>
<dbReference type="InterPro" id="IPR005467">
    <property type="entry name" value="His_kinase_dom"/>
</dbReference>
<dbReference type="GO" id="GO:0005886">
    <property type="term" value="C:plasma membrane"/>
    <property type="evidence" value="ECO:0007669"/>
    <property type="project" value="UniProtKB-SubCell"/>
</dbReference>
<dbReference type="GO" id="GO:0000155">
    <property type="term" value="F:phosphorelay sensor kinase activity"/>
    <property type="evidence" value="ECO:0007669"/>
    <property type="project" value="UniProtKB-UniRule"/>
</dbReference>
<feature type="coiled-coil region" evidence="15">
    <location>
        <begin position="248"/>
        <end position="275"/>
    </location>
</feature>
<dbReference type="SMART" id="SM00387">
    <property type="entry name" value="HATPase_c"/>
    <property type="match status" value="1"/>
</dbReference>
<feature type="transmembrane region" description="Helical" evidence="16">
    <location>
        <begin position="177"/>
        <end position="203"/>
    </location>
</feature>
<proteinExistence type="predicted"/>
<dbReference type="CDD" id="cd16917">
    <property type="entry name" value="HATPase_UhpB-NarQ-NarX-like"/>
    <property type="match status" value="1"/>
</dbReference>
<keyword evidence="5" id="KW-0597">Phosphoprotein</keyword>
<dbReference type="PIRSF" id="PIRSF003167">
    <property type="entry name" value="STHK_NarX/NarQ"/>
    <property type="match status" value="1"/>
</dbReference>
<evidence type="ECO:0000313" key="19">
    <source>
        <dbReference type="EMBL" id="TCV83298.1"/>
    </source>
</evidence>
<evidence type="ECO:0000256" key="2">
    <source>
        <dbReference type="ARBA" id="ARBA00004429"/>
    </source>
</evidence>
<dbReference type="EMBL" id="SMCO01000016">
    <property type="protein sequence ID" value="TCV83298.1"/>
    <property type="molecule type" value="Genomic_DNA"/>
</dbReference>
<dbReference type="SMART" id="SM00304">
    <property type="entry name" value="HAMP"/>
    <property type="match status" value="1"/>
</dbReference>
<dbReference type="GO" id="GO:0005524">
    <property type="term" value="F:ATP binding"/>
    <property type="evidence" value="ECO:0007669"/>
    <property type="project" value="UniProtKB-UniRule"/>
</dbReference>
<dbReference type="OrthoDB" id="9811306at2"/>
<dbReference type="Pfam" id="PF02518">
    <property type="entry name" value="HATPase_c"/>
    <property type="match status" value="1"/>
</dbReference>
<evidence type="ECO:0000256" key="13">
    <source>
        <dbReference type="ARBA" id="ARBA00023136"/>
    </source>
</evidence>
<dbReference type="InterPro" id="IPR036890">
    <property type="entry name" value="HATPase_C_sf"/>
</dbReference>
<reference evidence="19 20" key="1">
    <citation type="submission" date="2019-03" db="EMBL/GenBank/DDBJ databases">
        <title>Genomic Encyclopedia of Type Strains, Phase IV (KMG-IV): sequencing the most valuable type-strain genomes for metagenomic binning, comparative biology and taxonomic classification.</title>
        <authorList>
            <person name="Goeker M."/>
        </authorList>
    </citation>
    <scope>NUCLEOTIDE SEQUENCE [LARGE SCALE GENOMIC DNA]</scope>
    <source>
        <strain evidence="19 20">DSM 100309</strain>
    </source>
</reference>
<keyword evidence="6 14" id="KW-0808">Transferase</keyword>
<evidence type="ECO:0000259" key="18">
    <source>
        <dbReference type="PROSITE" id="PS50885"/>
    </source>
</evidence>
<evidence type="ECO:0000256" key="12">
    <source>
        <dbReference type="ARBA" id="ARBA00023012"/>
    </source>
</evidence>
<dbReference type="SUPFAM" id="SSF158472">
    <property type="entry name" value="HAMP domain-like"/>
    <property type="match status" value="1"/>
</dbReference>
<dbReference type="PANTHER" id="PTHR24421:SF10">
    <property type="entry name" value="NITRATE_NITRITE SENSOR PROTEIN NARQ"/>
    <property type="match status" value="1"/>
</dbReference>
<protein>
    <recommendedName>
        <fullName evidence="14">Sensor protein</fullName>
        <ecNumber evidence="14">2.7.13.3</ecNumber>
    </recommendedName>
</protein>
<dbReference type="SUPFAM" id="SSF55781">
    <property type="entry name" value="GAF domain-like"/>
    <property type="match status" value="1"/>
</dbReference>
<dbReference type="Gene3D" id="1.20.5.1930">
    <property type="match status" value="1"/>
</dbReference>
<dbReference type="Gene3D" id="1.10.8.500">
    <property type="entry name" value="HAMP domain in histidine kinase"/>
    <property type="match status" value="1"/>
</dbReference>
<gene>
    <name evidence="19" type="ORF">EDC63_11648</name>
</gene>
<dbReference type="SUPFAM" id="SSF55874">
    <property type="entry name" value="ATPase domain of HSP90 chaperone/DNA topoisomerase II/histidine kinase"/>
    <property type="match status" value="1"/>
</dbReference>
<keyword evidence="3 14" id="KW-1003">Cell membrane</keyword>
<dbReference type="InterPro" id="IPR016380">
    <property type="entry name" value="Sig_transdc_His_kin_NarX/NarQ"/>
</dbReference>
<keyword evidence="12 14" id="KW-0902">Two-component regulatory system</keyword>